<accession>A0A0S3PY30</accession>
<reference evidence="3 4" key="1">
    <citation type="submission" date="2015-08" db="EMBL/GenBank/DDBJ databases">
        <title>Investigation of the bacterial diversity of lava forest soil.</title>
        <authorList>
            <person name="Lee J.S."/>
        </authorList>
    </citation>
    <scope>NUCLEOTIDE SEQUENCE [LARGE SCALE GENOMIC DNA]</scope>
    <source>
        <strain evidence="3 4">GJW-30</strain>
    </source>
</reference>
<feature type="chain" id="PRO_5006615883" description="Lysozyme inhibitor LprI-like N-terminal domain-containing protein" evidence="1">
    <location>
        <begin position="29"/>
        <end position="163"/>
    </location>
</feature>
<protein>
    <recommendedName>
        <fullName evidence="2">Lysozyme inhibitor LprI-like N-terminal domain-containing protein</fullName>
    </recommendedName>
</protein>
<evidence type="ECO:0000313" key="4">
    <source>
        <dbReference type="Proteomes" id="UP000236884"/>
    </source>
</evidence>
<dbReference type="InterPro" id="IPR009739">
    <property type="entry name" value="LprI-like_N"/>
</dbReference>
<feature type="domain" description="Lysozyme inhibitor LprI-like N-terminal" evidence="2">
    <location>
        <begin position="66"/>
        <end position="154"/>
    </location>
</feature>
<organism evidence="3 4">
    <name type="scientific">Variibacter gotjawalensis</name>
    <dbReference type="NCBI Taxonomy" id="1333996"/>
    <lineage>
        <taxon>Bacteria</taxon>
        <taxon>Pseudomonadati</taxon>
        <taxon>Pseudomonadota</taxon>
        <taxon>Alphaproteobacteria</taxon>
        <taxon>Hyphomicrobiales</taxon>
        <taxon>Nitrobacteraceae</taxon>
        <taxon>Variibacter</taxon>
    </lineage>
</organism>
<dbReference type="PANTHER" id="PTHR39176:SF1">
    <property type="entry name" value="PERIPLASMIC PROTEIN"/>
    <property type="match status" value="1"/>
</dbReference>
<dbReference type="OrthoDB" id="7340239at2"/>
<sequence length="163" mass="17923">MGTRIKIFLRVLLLAVVALLFAPDATYAQERKATPQEKATIEACFTSKLDSPEGIEGCLFKVAEPCADAAGGSTFATSDCYRVEQTIWDGLLNAAHRELIGELDAQQKKALLKMQRAWIASRDATCNFRADKIRGSLAATMSAACFTRETARRALLMKQFTEL</sequence>
<gene>
    <name evidence="3" type="ORF">GJW-30_1_03381</name>
</gene>
<dbReference type="Gene3D" id="1.20.1270.180">
    <property type="match status" value="1"/>
</dbReference>
<feature type="signal peptide" evidence="1">
    <location>
        <begin position="1"/>
        <end position="28"/>
    </location>
</feature>
<dbReference type="EMBL" id="AP014946">
    <property type="protein sequence ID" value="BAT60831.1"/>
    <property type="molecule type" value="Genomic_DNA"/>
</dbReference>
<dbReference type="Proteomes" id="UP000236884">
    <property type="component" value="Chromosome"/>
</dbReference>
<dbReference type="AlphaFoldDB" id="A0A0S3PY30"/>
<evidence type="ECO:0000259" key="2">
    <source>
        <dbReference type="Pfam" id="PF07007"/>
    </source>
</evidence>
<name>A0A0S3PY30_9BRAD</name>
<dbReference type="PANTHER" id="PTHR39176">
    <property type="entry name" value="PERIPLASMIC PROTEIN-RELATED"/>
    <property type="match status" value="1"/>
</dbReference>
<keyword evidence="4" id="KW-1185">Reference proteome</keyword>
<evidence type="ECO:0000313" key="3">
    <source>
        <dbReference type="EMBL" id="BAT60831.1"/>
    </source>
</evidence>
<dbReference type="Pfam" id="PF07007">
    <property type="entry name" value="LprI"/>
    <property type="match status" value="1"/>
</dbReference>
<proteinExistence type="predicted"/>
<dbReference type="KEGG" id="vgo:GJW-30_1_03381"/>
<keyword evidence="1" id="KW-0732">Signal</keyword>
<evidence type="ECO:0000256" key="1">
    <source>
        <dbReference type="SAM" id="SignalP"/>
    </source>
</evidence>